<proteinExistence type="predicted"/>
<evidence type="ECO:0000313" key="2">
    <source>
        <dbReference type="EMBL" id="RFU82123.1"/>
    </source>
</evidence>
<accession>A0A395P1I8</accession>
<dbReference type="Proteomes" id="UP000266272">
    <property type="component" value="Unassembled WGS sequence"/>
</dbReference>
<comment type="caution">
    <text evidence="2">The sequence shown here is derived from an EMBL/GenBank/DDBJ whole genome shotgun (WGS) entry which is preliminary data.</text>
</comment>
<dbReference type="AlphaFoldDB" id="A0A395P1I8"/>
<dbReference type="SUPFAM" id="SSF54909">
    <property type="entry name" value="Dimeric alpha+beta barrel"/>
    <property type="match status" value="1"/>
</dbReference>
<organism evidence="2 3">
    <name type="scientific">Trichoderma arundinaceum</name>
    <dbReference type="NCBI Taxonomy" id="490622"/>
    <lineage>
        <taxon>Eukaryota</taxon>
        <taxon>Fungi</taxon>
        <taxon>Dikarya</taxon>
        <taxon>Ascomycota</taxon>
        <taxon>Pezizomycotina</taxon>
        <taxon>Sordariomycetes</taxon>
        <taxon>Hypocreomycetidae</taxon>
        <taxon>Hypocreales</taxon>
        <taxon>Hypocreaceae</taxon>
        <taxon>Trichoderma</taxon>
    </lineage>
</organism>
<dbReference type="InterPro" id="IPR007138">
    <property type="entry name" value="ABM_dom"/>
</dbReference>
<reference evidence="2 3" key="1">
    <citation type="journal article" date="2018" name="PLoS Pathog.">
        <title>Evolution of structural diversity of trichothecenes, a family of toxins produced by plant pathogenic and entomopathogenic fungi.</title>
        <authorList>
            <person name="Proctor R.H."/>
            <person name="McCormick S.P."/>
            <person name="Kim H.S."/>
            <person name="Cardoza R.E."/>
            <person name="Stanley A.M."/>
            <person name="Lindo L."/>
            <person name="Kelly A."/>
            <person name="Brown D.W."/>
            <person name="Lee T."/>
            <person name="Vaughan M.M."/>
            <person name="Alexander N.J."/>
            <person name="Busman M."/>
            <person name="Gutierrez S."/>
        </authorList>
    </citation>
    <scope>NUCLEOTIDE SEQUENCE [LARGE SCALE GENOMIC DNA]</scope>
    <source>
        <strain evidence="2 3">IBT 40837</strain>
    </source>
</reference>
<dbReference type="Gene3D" id="3.30.70.100">
    <property type="match status" value="1"/>
</dbReference>
<keyword evidence="3" id="KW-1185">Reference proteome</keyword>
<dbReference type="Pfam" id="PF03992">
    <property type="entry name" value="ABM"/>
    <property type="match status" value="1"/>
</dbReference>
<dbReference type="InterPro" id="IPR011008">
    <property type="entry name" value="Dimeric_a/b-barrel"/>
</dbReference>
<protein>
    <recommendedName>
        <fullName evidence="1">ABM domain-containing protein</fullName>
    </recommendedName>
</protein>
<evidence type="ECO:0000259" key="1">
    <source>
        <dbReference type="Pfam" id="PF03992"/>
    </source>
</evidence>
<name>A0A395P1I8_TRIAR</name>
<gene>
    <name evidence="2" type="ORF">TARUN_65</name>
</gene>
<feature type="domain" description="ABM" evidence="1">
    <location>
        <begin position="16"/>
        <end position="85"/>
    </location>
</feature>
<dbReference type="EMBL" id="PXOA01000006">
    <property type="protein sequence ID" value="RFU82123.1"/>
    <property type="molecule type" value="Genomic_DNA"/>
</dbReference>
<evidence type="ECO:0000313" key="3">
    <source>
        <dbReference type="Proteomes" id="UP000266272"/>
    </source>
</evidence>
<sequence length="117" mass="12900">MAEGNLPSAIAGNFLSVLVRYEISAVNATKFVEIGKKLTILTNAEEGCYFLNVGRDLFNPGVFHIQEAWKNQDLYNMHAESQGFNQLLTEAAAIGIISRDVYQLQGSAWTPLFVTTS</sequence>